<evidence type="ECO:0000256" key="2">
    <source>
        <dbReference type="RuleBase" id="RU003616"/>
    </source>
</evidence>
<keyword evidence="6" id="KW-1185">Reference proteome</keyword>
<feature type="domain" description="SHSP" evidence="4">
    <location>
        <begin position="44"/>
        <end position="157"/>
    </location>
</feature>
<proteinExistence type="inferred from homology"/>
<dbReference type="Pfam" id="PF00011">
    <property type="entry name" value="HSP20"/>
    <property type="match status" value="1"/>
</dbReference>
<dbReference type="RefSeq" id="WP_199602511.1">
    <property type="nucleotide sequence ID" value="NZ_JAEHJZ010000047.1"/>
</dbReference>
<dbReference type="SUPFAM" id="SSF49764">
    <property type="entry name" value="HSP20-like chaperones"/>
    <property type="match status" value="1"/>
</dbReference>
<comment type="similarity">
    <text evidence="1 2">Belongs to the small heat shock protein (HSP20) family.</text>
</comment>
<dbReference type="Gene3D" id="2.60.40.790">
    <property type="match status" value="1"/>
</dbReference>
<dbReference type="Proteomes" id="UP000662373">
    <property type="component" value="Unassembled WGS sequence"/>
</dbReference>
<gene>
    <name evidence="5" type="ORF">JEM65_17650</name>
</gene>
<sequence length="157" mass="17545">MSSLATMPKDSNDVSTQRNTSPSFSSWVDNLLENGMGTGFLSNFNAGMTLPAVNIKENAEEYFLEIAVPGMKKSDFNIDVDNKVLSISSESKEEKEVKEENYTRREFGYASFKRTFTLPDTVESDKISATYKEGILSVHLPKKEEAKEKPAKRISVS</sequence>
<dbReference type="AlphaFoldDB" id="A0A934NJF3"/>
<evidence type="ECO:0000256" key="1">
    <source>
        <dbReference type="PROSITE-ProRule" id="PRU00285"/>
    </source>
</evidence>
<evidence type="ECO:0000313" key="6">
    <source>
        <dbReference type="Proteomes" id="UP000662373"/>
    </source>
</evidence>
<protein>
    <submittedName>
        <fullName evidence="5">Hsp20/alpha crystallin family protein</fullName>
    </submittedName>
</protein>
<comment type="caution">
    <text evidence="5">The sequence shown here is derived from an EMBL/GenBank/DDBJ whole genome shotgun (WGS) entry which is preliminary data.</text>
</comment>
<evidence type="ECO:0000256" key="3">
    <source>
        <dbReference type="SAM" id="MobiDB-lite"/>
    </source>
</evidence>
<name>A0A934NJF3_9FLAO</name>
<evidence type="ECO:0000259" key="4">
    <source>
        <dbReference type="PROSITE" id="PS01031"/>
    </source>
</evidence>
<dbReference type="InterPro" id="IPR031107">
    <property type="entry name" value="Small_HSP"/>
</dbReference>
<accession>A0A934NJF3</accession>
<evidence type="ECO:0000313" key="5">
    <source>
        <dbReference type="EMBL" id="MBJ7882463.1"/>
    </source>
</evidence>
<organism evidence="5 6">
    <name type="scientific">Gelidibacter salicanalis</name>
    <dbReference type="NCBI Taxonomy" id="291193"/>
    <lineage>
        <taxon>Bacteria</taxon>
        <taxon>Pseudomonadati</taxon>
        <taxon>Bacteroidota</taxon>
        <taxon>Flavobacteriia</taxon>
        <taxon>Flavobacteriales</taxon>
        <taxon>Flavobacteriaceae</taxon>
        <taxon>Gelidibacter</taxon>
    </lineage>
</organism>
<dbReference type="PROSITE" id="PS01031">
    <property type="entry name" value="SHSP"/>
    <property type="match status" value="1"/>
</dbReference>
<dbReference type="CDD" id="cd06464">
    <property type="entry name" value="ACD_sHsps-like"/>
    <property type="match status" value="1"/>
</dbReference>
<feature type="region of interest" description="Disordered" evidence="3">
    <location>
        <begin position="1"/>
        <end position="22"/>
    </location>
</feature>
<dbReference type="InterPro" id="IPR002068">
    <property type="entry name" value="A-crystallin/Hsp20_dom"/>
</dbReference>
<dbReference type="EMBL" id="JAEHJZ010000047">
    <property type="protein sequence ID" value="MBJ7882463.1"/>
    <property type="molecule type" value="Genomic_DNA"/>
</dbReference>
<dbReference type="PANTHER" id="PTHR11527">
    <property type="entry name" value="HEAT-SHOCK PROTEIN 20 FAMILY MEMBER"/>
    <property type="match status" value="1"/>
</dbReference>
<feature type="compositionally biased region" description="Polar residues" evidence="3">
    <location>
        <begin position="13"/>
        <end position="22"/>
    </location>
</feature>
<reference evidence="5 6" key="1">
    <citation type="submission" date="2020-09" db="EMBL/GenBank/DDBJ databases">
        <title>Draft genome of Gelidibacter salicanalis PAMC21136.</title>
        <authorList>
            <person name="Park H."/>
        </authorList>
    </citation>
    <scope>NUCLEOTIDE SEQUENCE [LARGE SCALE GENOMIC DNA]</scope>
    <source>
        <strain evidence="5 6">PAMC21136</strain>
    </source>
</reference>
<dbReference type="InterPro" id="IPR008978">
    <property type="entry name" value="HSP20-like_chaperone"/>
</dbReference>